<feature type="compositionally biased region" description="Basic and acidic residues" evidence="1">
    <location>
        <begin position="1"/>
        <end position="16"/>
    </location>
</feature>
<evidence type="ECO:0000256" key="1">
    <source>
        <dbReference type="SAM" id="MobiDB-lite"/>
    </source>
</evidence>
<dbReference type="Proteomes" id="UP000789570">
    <property type="component" value="Unassembled WGS sequence"/>
</dbReference>
<name>A0A9N9IKZ3_9GLOM</name>
<gene>
    <name evidence="2" type="ORF">FCALED_LOCUS15665</name>
</gene>
<feature type="non-terminal residue" evidence="2">
    <location>
        <position position="96"/>
    </location>
</feature>
<dbReference type="EMBL" id="CAJVPQ010015129">
    <property type="protein sequence ID" value="CAG8741695.1"/>
    <property type="molecule type" value="Genomic_DNA"/>
</dbReference>
<evidence type="ECO:0000313" key="2">
    <source>
        <dbReference type="EMBL" id="CAG8741695.1"/>
    </source>
</evidence>
<organism evidence="2 3">
    <name type="scientific">Funneliformis caledonium</name>
    <dbReference type="NCBI Taxonomy" id="1117310"/>
    <lineage>
        <taxon>Eukaryota</taxon>
        <taxon>Fungi</taxon>
        <taxon>Fungi incertae sedis</taxon>
        <taxon>Mucoromycota</taxon>
        <taxon>Glomeromycotina</taxon>
        <taxon>Glomeromycetes</taxon>
        <taxon>Glomerales</taxon>
        <taxon>Glomeraceae</taxon>
        <taxon>Funneliformis</taxon>
    </lineage>
</organism>
<feature type="non-terminal residue" evidence="2">
    <location>
        <position position="1"/>
    </location>
</feature>
<sequence length="96" mass="10901">QRGEGSKLRFDEEKSKTMSTLSPMASPTITHFNSLRKVSRSFFRVSILSPIYIHDSSLKIQAPSVFRQLPLPINTKAPSVHLPIDVYLRNQASKFK</sequence>
<dbReference type="AlphaFoldDB" id="A0A9N9IKZ3"/>
<proteinExistence type="predicted"/>
<feature type="region of interest" description="Disordered" evidence="1">
    <location>
        <begin position="1"/>
        <end position="23"/>
    </location>
</feature>
<comment type="caution">
    <text evidence="2">The sequence shown here is derived from an EMBL/GenBank/DDBJ whole genome shotgun (WGS) entry which is preliminary data.</text>
</comment>
<keyword evidence="3" id="KW-1185">Reference proteome</keyword>
<reference evidence="2" key="1">
    <citation type="submission" date="2021-06" db="EMBL/GenBank/DDBJ databases">
        <authorList>
            <person name="Kallberg Y."/>
            <person name="Tangrot J."/>
            <person name="Rosling A."/>
        </authorList>
    </citation>
    <scope>NUCLEOTIDE SEQUENCE</scope>
    <source>
        <strain evidence="2">UK204</strain>
    </source>
</reference>
<accession>A0A9N9IKZ3</accession>
<protein>
    <submittedName>
        <fullName evidence="2">17705_t:CDS:1</fullName>
    </submittedName>
</protein>
<evidence type="ECO:0000313" key="3">
    <source>
        <dbReference type="Proteomes" id="UP000789570"/>
    </source>
</evidence>